<dbReference type="AlphaFoldDB" id="A0AAD5WQC8"/>
<organism evidence="10 11">
    <name type="scientific">Zalerion maritima</name>
    <dbReference type="NCBI Taxonomy" id="339359"/>
    <lineage>
        <taxon>Eukaryota</taxon>
        <taxon>Fungi</taxon>
        <taxon>Dikarya</taxon>
        <taxon>Ascomycota</taxon>
        <taxon>Pezizomycotina</taxon>
        <taxon>Sordariomycetes</taxon>
        <taxon>Lulworthiomycetidae</taxon>
        <taxon>Lulworthiales</taxon>
        <taxon>Lulworthiaceae</taxon>
        <taxon>Zalerion</taxon>
    </lineage>
</organism>
<dbReference type="PANTHER" id="PTHR21016:SF7">
    <property type="entry name" value="TM2 DOMAIN-CONTAINING PROTEIN 3"/>
    <property type="match status" value="1"/>
</dbReference>
<feature type="transmembrane region" description="Helical" evidence="8">
    <location>
        <begin position="38"/>
        <end position="55"/>
    </location>
</feature>
<protein>
    <recommendedName>
        <fullName evidence="9">TM2 domain-containing protein</fullName>
    </recommendedName>
</protein>
<dbReference type="InterPro" id="IPR007829">
    <property type="entry name" value="TM2"/>
</dbReference>
<feature type="transmembrane region" description="Helical" evidence="8">
    <location>
        <begin position="12"/>
        <end position="31"/>
    </location>
</feature>
<evidence type="ECO:0000259" key="9">
    <source>
        <dbReference type="Pfam" id="PF05154"/>
    </source>
</evidence>
<gene>
    <name evidence="10" type="ORF">MKZ38_003857</name>
</gene>
<evidence type="ECO:0000256" key="6">
    <source>
        <dbReference type="ARBA" id="ARBA00023136"/>
    </source>
</evidence>
<name>A0AAD5WQC8_9PEZI</name>
<feature type="transmembrane region" description="Helical" evidence="8">
    <location>
        <begin position="119"/>
        <end position="141"/>
    </location>
</feature>
<reference evidence="10" key="1">
    <citation type="submission" date="2022-07" db="EMBL/GenBank/DDBJ databases">
        <title>Draft genome sequence of Zalerion maritima ATCC 34329, a (micro)plastics degrading marine fungus.</title>
        <authorList>
            <person name="Paco A."/>
            <person name="Goncalves M.F.M."/>
            <person name="Rocha-Santos T.A.P."/>
            <person name="Alves A."/>
        </authorList>
    </citation>
    <scope>NUCLEOTIDE SEQUENCE</scope>
    <source>
        <strain evidence="10">ATCC 34329</strain>
    </source>
</reference>
<evidence type="ECO:0000256" key="5">
    <source>
        <dbReference type="ARBA" id="ARBA00022989"/>
    </source>
</evidence>
<keyword evidence="6 8" id="KW-0472">Membrane</keyword>
<proteinExistence type="inferred from homology"/>
<sequence>MLNVLPGYQPTFADRAGAAAGTAVTGVFCFLSRRWRFIATYQGVCFMMLIAYLFAVDGQIEAVPQQHEAELHKRAWGGYNEQPMSEKCYRQERTAMLLNLFLGGIAADQWYAHHWVLAVFKFITIGGLGLWAMIDMILWIVGGVYGTPGCPGGAGAARSWAY</sequence>
<comment type="caution">
    <text evidence="10">The sequence shown here is derived from an EMBL/GenBank/DDBJ whole genome shotgun (WGS) entry which is preliminary data.</text>
</comment>
<evidence type="ECO:0000256" key="1">
    <source>
        <dbReference type="ARBA" id="ARBA00004141"/>
    </source>
</evidence>
<keyword evidence="7" id="KW-0325">Glycoprotein</keyword>
<keyword evidence="5 8" id="KW-1133">Transmembrane helix</keyword>
<evidence type="ECO:0000256" key="8">
    <source>
        <dbReference type="SAM" id="Phobius"/>
    </source>
</evidence>
<evidence type="ECO:0000256" key="2">
    <source>
        <dbReference type="ARBA" id="ARBA00008284"/>
    </source>
</evidence>
<evidence type="ECO:0000256" key="3">
    <source>
        <dbReference type="ARBA" id="ARBA00022692"/>
    </source>
</evidence>
<comment type="subcellular location">
    <subcellularLocation>
        <location evidence="1">Membrane</location>
        <topology evidence="1">Multi-pass membrane protein</topology>
    </subcellularLocation>
</comment>
<keyword evidence="3 8" id="KW-0812">Transmembrane</keyword>
<comment type="similarity">
    <text evidence="2">Belongs to the TM2 family.</text>
</comment>
<dbReference type="EMBL" id="JAKWBI020000228">
    <property type="protein sequence ID" value="KAJ2898507.1"/>
    <property type="molecule type" value="Genomic_DNA"/>
</dbReference>
<dbReference type="PANTHER" id="PTHR21016">
    <property type="entry name" value="BETA-AMYLOID BINDING PROTEIN-RELATED"/>
    <property type="match status" value="1"/>
</dbReference>
<keyword evidence="11" id="KW-1185">Reference proteome</keyword>
<evidence type="ECO:0000256" key="4">
    <source>
        <dbReference type="ARBA" id="ARBA00022729"/>
    </source>
</evidence>
<evidence type="ECO:0000313" key="10">
    <source>
        <dbReference type="EMBL" id="KAJ2898507.1"/>
    </source>
</evidence>
<dbReference type="Proteomes" id="UP001201980">
    <property type="component" value="Unassembled WGS sequence"/>
</dbReference>
<accession>A0AAD5WQC8</accession>
<evidence type="ECO:0000256" key="7">
    <source>
        <dbReference type="ARBA" id="ARBA00023180"/>
    </source>
</evidence>
<dbReference type="Pfam" id="PF05154">
    <property type="entry name" value="TM2"/>
    <property type="match status" value="1"/>
</dbReference>
<evidence type="ECO:0000313" key="11">
    <source>
        <dbReference type="Proteomes" id="UP001201980"/>
    </source>
</evidence>
<dbReference type="InterPro" id="IPR050932">
    <property type="entry name" value="TM2D1-3-like"/>
</dbReference>
<feature type="domain" description="TM2" evidence="9">
    <location>
        <begin position="94"/>
        <end position="137"/>
    </location>
</feature>
<keyword evidence="4" id="KW-0732">Signal</keyword>
<dbReference type="GO" id="GO:0016020">
    <property type="term" value="C:membrane"/>
    <property type="evidence" value="ECO:0007669"/>
    <property type="project" value="UniProtKB-SubCell"/>
</dbReference>